<feature type="signal peptide" evidence="1">
    <location>
        <begin position="1"/>
        <end position="18"/>
    </location>
</feature>
<evidence type="ECO:0000259" key="2">
    <source>
        <dbReference type="PROSITE" id="PS51465"/>
    </source>
</evidence>
<comment type="caution">
    <text evidence="3">The sequence shown here is derived from an EMBL/GenBank/DDBJ whole genome shotgun (WGS) entry which is preliminary data.</text>
</comment>
<proteinExistence type="predicted"/>
<feature type="chain" id="PRO_5035764971" evidence="1">
    <location>
        <begin position="19"/>
        <end position="79"/>
    </location>
</feature>
<name>A0A8S3WF04_PARAO</name>
<evidence type="ECO:0000313" key="4">
    <source>
        <dbReference type="Proteomes" id="UP000691718"/>
    </source>
</evidence>
<organism evidence="3 4">
    <name type="scientific">Parnassius apollo</name>
    <name type="common">Apollo butterfly</name>
    <name type="synonym">Papilio apollo</name>
    <dbReference type="NCBI Taxonomy" id="110799"/>
    <lineage>
        <taxon>Eukaryota</taxon>
        <taxon>Metazoa</taxon>
        <taxon>Ecdysozoa</taxon>
        <taxon>Arthropoda</taxon>
        <taxon>Hexapoda</taxon>
        <taxon>Insecta</taxon>
        <taxon>Pterygota</taxon>
        <taxon>Neoptera</taxon>
        <taxon>Endopterygota</taxon>
        <taxon>Lepidoptera</taxon>
        <taxon>Glossata</taxon>
        <taxon>Ditrysia</taxon>
        <taxon>Papilionoidea</taxon>
        <taxon>Papilionidae</taxon>
        <taxon>Parnassiinae</taxon>
        <taxon>Parnassini</taxon>
        <taxon>Parnassius</taxon>
        <taxon>Parnassius</taxon>
    </lineage>
</organism>
<dbReference type="Proteomes" id="UP000691718">
    <property type="component" value="Unassembled WGS sequence"/>
</dbReference>
<dbReference type="AlphaFoldDB" id="A0A8S3WF04"/>
<gene>
    <name evidence="3" type="ORF">PAPOLLO_LOCUS5512</name>
</gene>
<evidence type="ECO:0000256" key="1">
    <source>
        <dbReference type="SAM" id="SignalP"/>
    </source>
</evidence>
<accession>A0A8S3WF04</accession>
<reference evidence="3" key="1">
    <citation type="submission" date="2021-04" db="EMBL/GenBank/DDBJ databases">
        <authorList>
            <person name="Tunstrom K."/>
        </authorList>
    </citation>
    <scope>NUCLEOTIDE SEQUENCE</scope>
</reference>
<dbReference type="InterPro" id="IPR002350">
    <property type="entry name" value="Kazal_dom"/>
</dbReference>
<dbReference type="EMBL" id="CAJQZP010000312">
    <property type="protein sequence ID" value="CAG4956279.1"/>
    <property type="molecule type" value="Genomic_DNA"/>
</dbReference>
<keyword evidence="4" id="KW-1185">Reference proteome</keyword>
<dbReference type="OrthoDB" id="328123at2759"/>
<keyword evidence="1" id="KW-0732">Signal</keyword>
<dbReference type="PROSITE" id="PS51465">
    <property type="entry name" value="KAZAL_2"/>
    <property type="match status" value="1"/>
</dbReference>
<dbReference type="CDD" id="cd00104">
    <property type="entry name" value="KAZAL_FS"/>
    <property type="match status" value="1"/>
</dbReference>
<feature type="domain" description="Kazal-like" evidence="2">
    <location>
        <begin position="22"/>
        <end position="76"/>
    </location>
</feature>
<sequence length="79" mass="9404">MDHRVVALLILMMSPVFSRPNEWTWPRCPCPKLLLPVCSSNYITFLSPCEFKCYADAFYSMYKTKLYILKERRCEEEEA</sequence>
<protein>
    <submittedName>
        <fullName evidence="3">(apollo) hypothetical protein</fullName>
    </submittedName>
</protein>
<evidence type="ECO:0000313" key="3">
    <source>
        <dbReference type="EMBL" id="CAG4956279.1"/>
    </source>
</evidence>
<dbReference type="Pfam" id="PF07648">
    <property type="entry name" value="Kazal_2"/>
    <property type="match status" value="1"/>
</dbReference>